<dbReference type="Proteomes" id="UP000009071">
    <property type="component" value="Chromosome"/>
</dbReference>
<dbReference type="eggNOG" id="COG0541">
    <property type="taxonomic scope" value="Bacteria"/>
</dbReference>
<sequence length="505" mass="54971">MFDSLTDRLEDVFRKIRGQARLTEENVQTALREVRLALLEADVNFKVVKDFVERVRERAVGQDVLKSLNPGQQVVKIVHEELIEILGGQATDLDLSGSPAVIMVVGLQGSGKTTTCAKLALKLRREFKRKPYLVPADVYRPAAIDQLHKLASQLDIEAYPSTPDQNPVDICAAALAEAKRTGHDVVLLDTAGRLHIDEALMDELAAIKAGCAPGEILFVADAMTGQDAVTVAAAFNERLDITGVVLTKMDGDARGGAALSVRQVTGKPIKLVGTGEKVSDLELFYPDRAASRILGMGDILTLIEKAQTDVDAEEAAEMERKLRKAQFTLEDFRTQMRRIKKLGSLEGLLKLIPGMSQVRKQLGDVQMPEKEMARVEAIINSMTKAERDNPKLINTSRRERIAKGSGVTVLEVSQLLKNFTQMQKMMQRMMGGKGMPSMPKMPPGMKMPGMPPGGMPGMPGMGGMGSMPGMPPGMGGAPAPSRAAIESARAAAKKKKEQRKKRKKR</sequence>
<dbReference type="GO" id="GO:0008312">
    <property type="term" value="F:7S RNA binding"/>
    <property type="evidence" value="ECO:0007669"/>
    <property type="project" value="InterPro"/>
</dbReference>
<accession>C4XKM2</accession>
<dbReference type="AlphaFoldDB" id="C4XKM2"/>
<dbReference type="OrthoDB" id="9804720at2"/>
<dbReference type="FunFam" id="3.40.50.300:FF:000022">
    <property type="entry name" value="Signal recognition particle 54 kDa subunit"/>
    <property type="match status" value="1"/>
</dbReference>
<dbReference type="Gene3D" id="1.20.120.140">
    <property type="entry name" value="Signal recognition particle SRP54, nucleotide-binding domain"/>
    <property type="match status" value="1"/>
</dbReference>
<dbReference type="GO" id="GO:0005525">
    <property type="term" value="F:GTP binding"/>
    <property type="evidence" value="ECO:0007669"/>
    <property type="project" value="UniProtKB-UniRule"/>
</dbReference>
<dbReference type="SUPFAM" id="SSF47446">
    <property type="entry name" value="Signal peptide-binding domain"/>
    <property type="match status" value="1"/>
</dbReference>
<dbReference type="HAMAP" id="MF_00306">
    <property type="entry name" value="SRP54"/>
    <property type="match status" value="1"/>
</dbReference>
<comment type="function">
    <text evidence="9">Involved in targeting and insertion of nascent membrane proteins into the cytoplasmic membrane. Binds to the hydrophobic signal sequence of the ribosome-nascent chain (RNC) as it emerges from the ribosomes. The SRP-RNC complex is then targeted to the cytoplasmic membrane where it interacts with the SRP receptor FtsY.</text>
</comment>
<evidence type="ECO:0000256" key="7">
    <source>
        <dbReference type="ARBA" id="ARBA00023274"/>
    </source>
</evidence>
<reference evidence="12 13" key="1">
    <citation type="journal article" date="2009" name="Genome Res.">
        <title>Whole genome sequence of Desulfovibrio magneticus strain RS-1 revealed common gene clusters in magnetotactic bacteria.</title>
        <authorList>
            <person name="Nakazawa H."/>
            <person name="Arakaki A."/>
            <person name="Narita-Yamada S."/>
            <person name="Yashiro I."/>
            <person name="Jinno K."/>
            <person name="Aoki N."/>
            <person name="Tsuruyama A."/>
            <person name="Okamura Y."/>
            <person name="Tanikawa S."/>
            <person name="Fujita N."/>
            <person name="Takeyama H."/>
            <person name="Matsunaga T."/>
        </authorList>
    </citation>
    <scope>NUCLEOTIDE SEQUENCE [LARGE SCALE GENOMIC DNA]</scope>
    <source>
        <strain evidence="13">ATCC 700980 / DSM 13731 / RS-1</strain>
    </source>
</reference>
<organism evidence="12 13">
    <name type="scientific">Solidesulfovibrio magneticus (strain ATCC 700980 / DSM 13731 / RS-1)</name>
    <name type="common">Desulfovibrio magneticus</name>
    <dbReference type="NCBI Taxonomy" id="573370"/>
    <lineage>
        <taxon>Bacteria</taxon>
        <taxon>Pseudomonadati</taxon>
        <taxon>Thermodesulfobacteriota</taxon>
        <taxon>Desulfovibrionia</taxon>
        <taxon>Desulfovibrionales</taxon>
        <taxon>Desulfovibrionaceae</taxon>
        <taxon>Solidesulfovibrio</taxon>
    </lineage>
</organism>
<dbReference type="HOGENOM" id="CLU_009301_6_0_7"/>
<dbReference type="SUPFAM" id="SSF52540">
    <property type="entry name" value="P-loop containing nucleoside triphosphate hydrolases"/>
    <property type="match status" value="1"/>
</dbReference>
<evidence type="ECO:0000256" key="1">
    <source>
        <dbReference type="ARBA" id="ARBA00005450"/>
    </source>
</evidence>
<protein>
    <recommendedName>
        <fullName evidence="9">Signal recognition particle protein</fullName>
        <ecNumber evidence="9">3.6.5.4</ecNumber>
    </recommendedName>
    <alternativeName>
        <fullName evidence="9">Fifty-four homolog</fullName>
    </alternativeName>
</protein>
<feature type="compositionally biased region" description="Gly residues" evidence="10">
    <location>
        <begin position="463"/>
        <end position="476"/>
    </location>
</feature>
<evidence type="ECO:0000256" key="2">
    <source>
        <dbReference type="ARBA" id="ARBA00022741"/>
    </source>
</evidence>
<dbReference type="InterPro" id="IPR003593">
    <property type="entry name" value="AAA+_ATPase"/>
</dbReference>
<dbReference type="InterPro" id="IPR013822">
    <property type="entry name" value="Signal_recog_particl_SRP54_hlx"/>
</dbReference>
<dbReference type="SMART" id="SM00963">
    <property type="entry name" value="SRP54_N"/>
    <property type="match status" value="1"/>
</dbReference>
<evidence type="ECO:0000256" key="5">
    <source>
        <dbReference type="ARBA" id="ARBA00023134"/>
    </source>
</evidence>
<feature type="binding site" evidence="9">
    <location>
        <begin position="106"/>
        <end position="113"/>
    </location>
    <ligand>
        <name>GTP</name>
        <dbReference type="ChEBI" id="CHEBI:37565"/>
    </ligand>
</feature>
<dbReference type="InterPro" id="IPR022941">
    <property type="entry name" value="SRP54"/>
</dbReference>
<dbReference type="PANTHER" id="PTHR11564:SF5">
    <property type="entry name" value="SIGNAL RECOGNITION PARTICLE SUBUNIT SRP54"/>
    <property type="match status" value="1"/>
</dbReference>
<comment type="subcellular location">
    <subcellularLocation>
        <location evidence="9">Cytoplasm</location>
    </subcellularLocation>
    <text evidence="9">The SRP-RNC complex is targeted to the cytoplasmic membrane.</text>
</comment>
<dbReference type="Gene3D" id="3.40.50.300">
    <property type="entry name" value="P-loop containing nucleotide triphosphate hydrolases"/>
    <property type="match status" value="1"/>
</dbReference>
<feature type="domain" description="SRP54-type proteins GTP-binding" evidence="11">
    <location>
        <begin position="268"/>
        <end position="281"/>
    </location>
</feature>
<comment type="similarity">
    <text evidence="1 9">Belongs to the GTP-binding SRP family. SRP54 subfamily.</text>
</comment>
<dbReference type="GO" id="GO:0006614">
    <property type="term" value="P:SRP-dependent cotranslational protein targeting to membrane"/>
    <property type="evidence" value="ECO:0007669"/>
    <property type="project" value="InterPro"/>
</dbReference>
<dbReference type="CDD" id="cd18539">
    <property type="entry name" value="SRP_G"/>
    <property type="match status" value="1"/>
</dbReference>
<dbReference type="Gene3D" id="1.10.260.30">
    <property type="entry name" value="Signal recognition particle, SRP54 subunit, M-domain"/>
    <property type="match status" value="1"/>
</dbReference>
<dbReference type="GO" id="GO:0003924">
    <property type="term" value="F:GTPase activity"/>
    <property type="evidence" value="ECO:0007669"/>
    <property type="project" value="UniProtKB-UniRule"/>
</dbReference>
<keyword evidence="7 9" id="KW-0687">Ribonucleoprotein</keyword>
<dbReference type="Pfam" id="PF00448">
    <property type="entry name" value="SRP54"/>
    <property type="match status" value="1"/>
</dbReference>
<evidence type="ECO:0000256" key="6">
    <source>
        <dbReference type="ARBA" id="ARBA00023135"/>
    </source>
</evidence>
<evidence type="ECO:0000256" key="8">
    <source>
        <dbReference type="ARBA" id="ARBA00048027"/>
    </source>
</evidence>
<dbReference type="STRING" id="573370.DMR_34710"/>
<dbReference type="InterPro" id="IPR036891">
    <property type="entry name" value="Signal_recog_part_SRP54_M_sf"/>
</dbReference>
<evidence type="ECO:0000313" key="13">
    <source>
        <dbReference type="Proteomes" id="UP000009071"/>
    </source>
</evidence>
<evidence type="ECO:0000256" key="4">
    <source>
        <dbReference type="ARBA" id="ARBA00022884"/>
    </source>
</evidence>
<gene>
    <name evidence="9 12" type="primary">ffh</name>
    <name evidence="12" type="ordered locus">DMR_34710</name>
</gene>
<keyword evidence="5 9" id="KW-0342">GTP-binding</keyword>
<evidence type="ECO:0000259" key="11">
    <source>
        <dbReference type="PROSITE" id="PS00300"/>
    </source>
</evidence>
<keyword evidence="3 9" id="KW-0378">Hydrolase</keyword>
<evidence type="ECO:0000256" key="10">
    <source>
        <dbReference type="SAM" id="MobiDB-lite"/>
    </source>
</evidence>
<dbReference type="InterPro" id="IPR004780">
    <property type="entry name" value="SRP"/>
</dbReference>
<dbReference type="InterPro" id="IPR004125">
    <property type="entry name" value="Signal_recog_particle_SRP54_M"/>
</dbReference>
<dbReference type="PROSITE" id="PS00300">
    <property type="entry name" value="SRP54"/>
    <property type="match status" value="1"/>
</dbReference>
<dbReference type="SMART" id="SM00962">
    <property type="entry name" value="SRP54"/>
    <property type="match status" value="1"/>
</dbReference>
<dbReference type="Pfam" id="PF02881">
    <property type="entry name" value="SRP54_N"/>
    <property type="match status" value="1"/>
</dbReference>
<feature type="region of interest" description="Disordered" evidence="10">
    <location>
        <begin position="463"/>
        <end position="505"/>
    </location>
</feature>
<dbReference type="EC" id="3.6.5.4" evidence="9"/>
<keyword evidence="2 9" id="KW-0547">Nucleotide-binding</keyword>
<keyword evidence="9" id="KW-0963">Cytoplasm</keyword>
<dbReference type="KEGG" id="dma:DMR_34710"/>
<evidence type="ECO:0000256" key="3">
    <source>
        <dbReference type="ARBA" id="ARBA00022801"/>
    </source>
</evidence>
<dbReference type="InterPro" id="IPR027417">
    <property type="entry name" value="P-loop_NTPase"/>
</dbReference>
<dbReference type="RefSeq" id="WP_015862108.1">
    <property type="nucleotide sequence ID" value="NC_012796.1"/>
</dbReference>
<dbReference type="EMBL" id="AP010904">
    <property type="protein sequence ID" value="BAH76962.1"/>
    <property type="molecule type" value="Genomic_DNA"/>
</dbReference>
<keyword evidence="13" id="KW-1185">Reference proteome</keyword>
<dbReference type="InterPro" id="IPR000897">
    <property type="entry name" value="SRP54_GTPase_dom"/>
</dbReference>
<proteinExistence type="inferred from homology"/>
<dbReference type="InterPro" id="IPR042101">
    <property type="entry name" value="SRP54_N_sf"/>
</dbReference>
<name>C4XKM2_SOLM1</name>
<dbReference type="PANTHER" id="PTHR11564">
    <property type="entry name" value="SIGNAL RECOGNITION PARTICLE 54K PROTEIN SRP54"/>
    <property type="match status" value="1"/>
</dbReference>
<dbReference type="GO" id="GO:0048500">
    <property type="term" value="C:signal recognition particle"/>
    <property type="evidence" value="ECO:0007669"/>
    <property type="project" value="UniProtKB-UniRule"/>
</dbReference>
<dbReference type="SMART" id="SM00382">
    <property type="entry name" value="AAA"/>
    <property type="match status" value="1"/>
</dbReference>
<keyword evidence="4 9" id="KW-0694">RNA-binding</keyword>
<dbReference type="NCBIfam" id="TIGR00959">
    <property type="entry name" value="ffh"/>
    <property type="match status" value="1"/>
</dbReference>
<evidence type="ECO:0000256" key="9">
    <source>
        <dbReference type="HAMAP-Rule" id="MF_00306"/>
    </source>
</evidence>
<comment type="catalytic activity">
    <reaction evidence="8 9">
        <text>GTP + H2O = GDP + phosphate + H(+)</text>
        <dbReference type="Rhea" id="RHEA:19669"/>
        <dbReference type="ChEBI" id="CHEBI:15377"/>
        <dbReference type="ChEBI" id="CHEBI:15378"/>
        <dbReference type="ChEBI" id="CHEBI:37565"/>
        <dbReference type="ChEBI" id="CHEBI:43474"/>
        <dbReference type="ChEBI" id="CHEBI:58189"/>
        <dbReference type="EC" id="3.6.5.4"/>
    </reaction>
</comment>
<feature type="compositionally biased region" description="Low complexity" evidence="10">
    <location>
        <begin position="477"/>
        <end position="490"/>
    </location>
</feature>
<feature type="compositionally biased region" description="Basic residues" evidence="10">
    <location>
        <begin position="491"/>
        <end position="505"/>
    </location>
</feature>
<feature type="binding site" evidence="9">
    <location>
        <begin position="189"/>
        <end position="193"/>
    </location>
    <ligand>
        <name>GTP</name>
        <dbReference type="ChEBI" id="CHEBI:37565"/>
    </ligand>
</feature>
<evidence type="ECO:0000313" key="12">
    <source>
        <dbReference type="EMBL" id="BAH76962.1"/>
    </source>
</evidence>
<dbReference type="Pfam" id="PF02978">
    <property type="entry name" value="SRP_SPB"/>
    <property type="match status" value="1"/>
</dbReference>
<comment type="domain">
    <text evidence="9">Composed of three domains: the N-terminal N domain, which is responsible for interactions with the ribosome, the central G domain, which binds GTP, and the C-terminal M domain, which binds the RNA and the signal sequence of the RNC.</text>
</comment>
<keyword evidence="6 9" id="KW-0733">Signal recognition particle</keyword>
<comment type="subunit">
    <text evidence="9">Part of the signal recognition particle protein translocation system, which is composed of SRP and FtsY.</text>
</comment>
<feature type="binding site" evidence="9">
    <location>
        <begin position="247"/>
        <end position="250"/>
    </location>
    <ligand>
        <name>GTP</name>
        <dbReference type="ChEBI" id="CHEBI:37565"/>
    </ligand>
</feature>